<evidence type="ECO:0000256" key="10">
    <source>
        <dbReference type="ARBA" id="ARBA00048977"/>
    </source>
</evidence>
<dbReference type="Gene3D" id="1.10.510.10">
    <property type="entry name" value="Transferase(Phosphotransferase) domain 1"/>
    <property type="match status" value="1"/>
</dbReference>
<evidence type="ECO:0000256" key="2">
    <source>
        <dbReference type="ARBA" id="ARBA00022527"/>
    </source>
</evidence>
<dbReference type="InterPro" id="IPR008271">
    <property type="entry name" value="Ser/Thr_kinase_AS"/>
</dbReference>
<dbReference type="EMBL" id="JAKMXF010000302">
    <property type="protein sequence ID" value="KAI6651816.1"/>
    <property type="molecule type" value="Genomic_DNA"/>
</dbReference>
<evidence type="ECO:0000256" key="4">
    <source>
        <dbReference type="ARBA" id="ARBA00022741"/>
    </source>
</evidence>
<evidence type="ECO:0000256" key="7">
    <source>
        <dbReference type="ARBA" id="ARBA00023193"/>
    </source>
</evidence>
<dbReference type="InterPro" id="IPR000719">
    <property type="entry name" value="Prot_kinase_dom"/>
</dbReference>
<proteinExistence type="inferred from homology"/>
<sequence length="895" mass="103472">MMIQNFLNYYSPLSECRRLQKKQFNVLYQTLRDMGNVFDEDLKNLSRIFSDAVLPGQMNSKLDYLRVCSTYLSGIELSFTEEWSESNMDNPSVLINGLCSTWLAGRKLVTVQQELRSIIILYCPRAYMMSIREIDEVWDKYYTSYDLELANSCTSTSSLVLPSISKDTLVNWSDRWIDVLIDKLDEDGFYLNEDTAFDPLLFIAVKLHSLAGRLMLKCKDFDTCFAPRVTPALNSILVKCPDILYNFDAIKELVAKKPICNTLQDCLPSYEPDELGIDVLKKRGKELQTQHASLFLYRKLKDQYDEIFLIPSEEDFKESMSDVQQVWDLAITAKLSDYLDQLKFLSICDKFQFELNRARDFLSQYEFNQYREHEMMMKHREDIHNFLFSSHWIDSRQQELGELFTYMRKRINTISFLDEDDSLYGDELLPDEFAIELLVLIECDFDNLTAHQETVREYYDQGIEQWEEFLLGVEAFNIILSKKNYLLTDGFRKLRSECAELENIAEAHASLQLSGDELCDLCDEGCQEFIQNKLEQIAEQIEEMRIQAIEVHREWDPLVIEDVLVDTQESIEHEREDYMNDYEIDKKEDAGNGTSEIECTACETESASSVSKMSNLGHEDDSNDTGLTRCLSRNSSIYYDDSIKDHGEVPCNSGQKDENSGETDLLRFADSNMTYSNDSNGSRELQLAKRQKFDSTSDVDVIFLPKALPGFRKEISPVRQHAPTRQQPEIRTLVQDSYPQPLIPAPPLQPVLHPMMCIQLELCETNLQEWLRERNEVSTEISKLTDNDISIVDDYVIQFYKGLKYLHSQNCVHRDIKPSNILLTGNRKLLKICDFGISKEIVNDSESFVRSSRLSNSSSVHTTKLGSRLYASPEQLISSHYSFKTDIFSSSLAFL</sequence>
<keyword evidence="7" id="KW-0652">Protein synthesis inhibitor</keyword>
<dbReference type="GO" id="GO:0005634">
    <property type="term" value="C:nucleus"/>
    <property type="evidence" value="ECO:0007669"/>
    <property type="project" value="TreeGrafter"/>
</dbReference>
<dbReference type="PANTHER" id="PTHR11042:SF160">
    <property type="entry name" value="EUKARYOTIC TRANSLATION INITIATION FACTOR 2-ALPHA KINASE 1"/>
    <property type="match status" value="1"/>
</dbReference>
<dbReference type="GO" id="GO:0005737">
    <property type="term" value="C:cytoplasm"/>
    <property type="evidence" value="ECO:0007669"/>
    <property type="project" value="TreeGrafter"/>
</dbReference>
<dbReference type="Pfam" id="PF00069">
    <property type="entry name" value="Pkinase"/>
    <property type="match status" value="1"/>
</dbReference>
<dbReference type="AlphaFoldDB" id="A0AAV7JSE9"/>
<evidence type="ECO:0000313" key="13">
    <source>
        <dbReference type="EMBL" id="KAI6651816.1"/>
    </source>
</evidence>
<protein>
    <recommendedName>
        <fullName evidence="1">non-specific serine/threonine protein kinase</fullName>
        <ecNumber evidence="1">2.7.11.1</ecNumber>
    </recommendedName>
</protein>
<comment type="caution">
    <text evidence="13">The sequence shown here is derived from an EMBL/GenBank/DDBJ whole genome shotgun (WGS) entry which is preliminary data.</text>
</comment>
<evidence type="ECO:0000313" key="14">
    <source>
        <dbReference type="Proteomes" id="UP001165289"/>
    </source>
</evidence>
<name>A0AAV7JSE9_9METZ</name>
<keyword evidence="4" id="KW-0547">Nucleotide-binding</keyword>
<keyword evidence="14" id="KW-1185">Reference proteome</keyword>
<dbReference type="SUPFAM" id="SSF56112">
    <property type="entry name" value="Protein kinase-like (PK-like)"/>
    <property type="match status" value="1"/>
</dbReference>
<accession>A0AAV7JSE9</accession>
<keyword evidence="3" id="KW-0808">Transferase</keyword>
<dbReference type="PROSITE" id="PS50011">
    <property type="entry name" value="PROTEIN_KINASE_DOM"/>
    <property type="match status" value="1"/>
</dbReference>
<evidence type="ECO:0000259" key="12">
    <source>
        <dbReference type="PROSITE" id="PS50011"/>
    </source>
</evidence>
<dbReference type="SMART" id="SM00220">
    <property type="entry name" value="S_TKc"/>
    <property type="match status" value="1"/>
</dbReference>
<reference evidence="13 14" key="1">
    <citation type="journal article" date="2023" name="BMC Biol.">
        <title>The compact genome of the sponge Oopsacas minuta (Hexactinellida) is lacking key metazoan core genes.</title>
        <authorList>
            <person name="Santini S."/>
            <person name="Schenkelaars Q."/>
            <person name="Jourda C."/>
            <person name="Duchesne M."/>
            <person name="Belahbib H."/>
            <person name="Rocher C."/>
            <person name="Selva M."/>
            <person name="Riesgo A."/>
            <person name="Vervoort M."/>
            <person name="Leys S.P."/>
            <person name="Kodjabachian L."/>
            <person name="Le Bivic A."/>
            <person name="Borchiellini C."/>
            <person name="Claverie J.M."/>
            <person name="Renard E."/>
        </authorList>
    </citation>
    <scope>NUCLEOTIDE SEQUENCE [LARGE SCALE GENOMIC DNA]</scope>
    <source>
        <strain evidence="13">SPO-2</strain>
    </source>
</reference>
<evidence type="ECO:0000256" key="1">
    <source>
        <dbReference type="ARBA" id="ARBA00012513"/>
    </source>
</evidence>
<evidence type="ECO:0000256" key="5">
    <source>
        <dbReference type="ARBA" id="ARBA00022777"/>
    </source>
</evidence>
<evidence type="ECO:0000256" key="6">
    <source>
        <dbReference type="ARBA" id="ARBA00022840"/>
    </source>
</evidence>
<feature type="coiled-coil region" evidence="11">
    <location>
        <begin position="760"/>
        <end position="787"/>
    </location>
</feature>
<evidence type="ECO:0000256" key="11">
    <source>
        <dbReference type="SAM" id="Coils"/>
    </source>
</evidence>
<comment type="catalytic activity">
    <reaction evidence="10">
        <text>L-seryl-[protein] + ATP = O-phospho-L-seryl-[protein] + ADP + H(+)</text>
        <dbReference type="Rhea" id="RHEA:17989"/>
        <dbReference type="Rhea" id="RHEA-COMP:9863"/>
        <dbReference type="Rhea" id="RHEA-COMP:11604"/>
        <dbReference type="ChEBI" id="CHEBI:15378"/>
        <dbReference type="ChEBI" id="CHEBI:29999"/>
        <dbReference type="ChEBI" id="CHEBI:30616"/>
        <dbReference type="ChEBI" id="CHEBI:83421"/>
        <dbReference type="ChEBI" id="CHEBI:456216"/>
        <dbReference type="EC" id="2.7.11.1"/>
    </reaction>
    <physiologicalReaction direction="left-to-right" evidence="10">
        <dbReference type="Rhea" id="RHEA:17990"/>
    </physiologicalReaction>
</comment>
<keyword evidence="11" id="KW-0175">Coiled coil</keyword>
<dbReference type="PROSITE" id="PS00108">
    <property type="entry name" value="PROTEIN_KINASE_ST"/>
    <property type="match status" value="1"/>
</dbReference>
<gene>
    <name evidence="13" type="ORF">LOD99_5063</name>
</gene>
<dbReference type="InterPro" id="IPR050339">
    <property type="entry name" value="CC_SR_Kinase"/>
</dbReference>
<dbReference type="PANTHER" id="PTHR11042">
    <property type="entry name" value="EUKARYOTIC TRANSLATION INITIATION FACTOR 2-ALPHA KINASE EIF2-ALPHA KINASE -RELATED"/>
    <property type="match status" value="1"/>
</dbReference>
<dbReference type="Proteomes" id="UP001165289">
    <property type="component" value="Unassembled WGS sequence"/>
</dbReference>
<dbReference type="GO" id="GO:0003743">
    <property type="term" value="F:translation initiation factor activity"/>
    <property type="evidence" value="ECO:0007669"/>
    <property type="project" value="UniProtKB-KW"/>
</dbReference>
<evidence type="ECO:0000256" key="3">
    <source>
        <dbReference type="ARBA" id="ARBA00022679"/>
    </source>
</evidence>
<keyword evidence="13" id="KW-0396">Initiation factor</keyword>
<keyword evidence="6" id="KW-0067">ATP-binding</keyword>
<keyword evidence="13" id="KW-0648">Protein biosynthesis</keyword>
<evidence type="ECO:0000256" key="9">
    <source>
        <dbReference type="ARBA" id="ARBA00048659"/>
    </source>
</evidence>
<dbReference type="EC" id="2.7.11.1" evidence="1"/>
<dbReference type="InterPro" id="IPR011009">
    <property type="entry name" value="Kinase-like_dom_sf"/>
</dbReference>
<dbReference type="GO" id="GO:0005524">
    <property type="term" value="F:ATP binding"/>
    <property type="evidence" value="ECO:0007669"/>
    <property type="project" value="UniProtKB-KW"/>
</dbReference>
<organism evidence="13 14">
    <name type="scientific">Oopsacas minuta</name>
    <dbReference type="NCBI Taxonomy" id="111878"/>
    <lineage>
        <taxon>Eukaryota</taxon>
        <taxon>Metazoa</taxon>
        <taxon>Porifera</taxon>
        <taxon>Hexactinellida</taxon>
        <taxon>Hexasterophora</taxon>
        <taxon>Lyssacinosida</taxon>
        <taxon>Leucopsacidae</taxon>
        <taxon>Oopsacas</taxon>
    </lineage>
</organism>
<dbReference type="GO" id="GO:0004694">
    <property type="term" value="F:eukaryotic translation initiation factor 2alpha kinase activity"/>
    <property type="evidence" value="ECO:0007669"/>
    <property type="project" value="TreeGrafter"/>
</dbReference>
<comment type="catalytic activity">
    <reaction evidence="9">
        <text>L-threonyl-[protein] + ATP = O-phospho-L-threonyl-[protein] + ADP + H(+)</text>
        <dbReference type="Rhea" id="RHEA:46608"/>
        <dbReference type="Rhea" id="RHEA-COMP:11060"/>
        <dbReference type="Rhea" id="RHEA-COMP:11605"/>
        <dbReference type="ChEBI" id="CHEBI:15378"/>
        <dbReference type="ChEBI" id="CHEBI:30013"/>
        <dbReference type="ChEBI" id="CHEBI:30616"/>
        <dbReference type="ChEBI" id="CHEBI:61977"/>
        <dbReference type="ChEBI" id="CHEBI:456216"/>
        <dbReference type="EC" id="2.7.11.1"/>
    </reaction>
    <physiologicalReaction direction="left-to-right" evidence="9">
        <dbReference type="Rhea" id="RHEA:46609"/>
    </physiologicalReaction>
</comment>
<dbReference type="GO" id="GO:0017148">
    <property type="term" value="P:negative regulation of translation"/>
    <property type="evidence" value="ECO:0007669"/>
    <property type="project" value="UniProtKB-KW"/>
</dbReference>
<evidence type="ECO:0000256" key="8">
    <source>
        <dbReference type="ARBA" id="ARBA00037982"/>
    </source>
</evidence>
<comment type="similarity">
    <text evidence="8">Belongs to the protein kinase superfamily. Ser/Thr protein kinase family. GCN2 subfamily.</text>
</comment>
<keyword evidence="5 13" id="KW-0418">Kinase</keyword>
<feature type="coiled-coil region" evidence="11">
    <location>
        <begin position="527"/>
        <end position="554"/>
    </location>
</feature>
<keyword evidence="2" id="KW-0723">Serine/threonine-protein kinase</keyword>
<feature type="domain" description="Protein kinase" evidence="12">
    <location>
        <begin position="652"/>
        <end position="895"/>
    </location>
</feature>